<dbReference type="InterPro" id="IPR002156">
    <property type="entry name" value="RNaseH_domain"/>
</dbReference>
<dbReference type="AlphaFoldDB" id="A0A7J7MGE9"/>
<accession>A0A7J7MGE9</accession>
<dbReference type="EMBL" id="JACGCM010001549">
    <property type="protein sequence ID" value="KAF6153956.1"/>
    <property type="molecule type" value="Genomic_DNA"/>
</dbReference>
<feature type="domain" description="Reverse transcriptase zinc-binding" evidence="2">
    <location>
        <begin position="130"/>
        <end position="188"/>
    </location>
</feature>
<evidence type="ECO:0008006" key="5">
    <source>
        <dbReference type="Google" id="ProtNLM"/>
    </source>
</evidence>
<reference evidence="3 4" key="1">
    <citation type="journal article" date="2020" name="IScience">
        <title>Genome Sequencing of the Endangered Kingdonia uniflora (Circaeasteraceae, Ranunculales) Reveals Potential Mechanisms of Evolutionary Specialization.</title>
        <authorList>
            <person name="Sun Y."/>
            <person name="Deng T."/>
            <person name="Zhang A."/>
            <person name="Moore M.J."/>
            <person name="Landis J.B."/>
            <person name="Lin N."/>
            <person name="Zhang H."/>
            <person name="Zhang X."/>
            <person name="Huang J."/>
            <person name="Zhang X."/>
            <person name="Sun H."/>
            <person name="Wang H."/>
        </authorList>
    </citation>
    <scope>NUCLEOTIDE SEQUENCE [LARGE SCALE GENOMIC DNA]</scope>
    <source>
        <strain evidence="3">TB1705</strain>
        <tissue evidence="3">Leaf</tissue>
    </source>
</reference>
<dbReference type="PANTHER" id="PTHR33116:SF66">
    <property type="entry name" value="REVERSE TRANSCRIPTASE ZINC-BINDING DOMAIN-CONTAINING PROTEIN"/>
    <property type="match status" value="1"/>
</dbReference>
<dbReference type="GO" id="GO:0004523">
    <property type="term" value="F:RNA-DNA hybrid ribonuclease activity"/>
    <property type="evidence" value="ECO:0007669"/>
    <property type="project" value="InterPro"/>
</dbReference>
<dbReference type="Gene3D" id="1.10.560.10">
    <property type="entry name" value="GroEL-like equatorial domain"/>
    <property type="match status" value="1"/>
</dbReference>
<evidence type="ECO:0000313" key="3">
    <source>
        <dbReference type="EMBL" id="KAF6153956.1"/>
    </source>
</evidence>
<comment type="caution">
    <text evidence="3">The sequence shown here is derived from an EMBL/GenBank/DDBJ whole genome shotgun (WGS) entry which is preliminary data.</text>
</comment>
<keyword evidence="4" id="KW-1185">Reference proteome</keyword>
<protein>
    <recommendedName>
        <fullName evidence="5">RNase H type-1 domain-containing protein</fullName>
    </recommendedName>
</protein>
<feature type="non-terminal residue" evidence="3">
    <location>
        <position position="1"/>
    </location>
</feature>
<gene>
    <name evidence="3" type="ORF">GIB67_023733</name>
</gene>
<dbReference type="Pfam" id="PF13966">
    <property type="entry name" value="zf-RVT"/>
    <property type="match status" value="1"/>
</dbReference>
<dbReference type="CDD" id="cd06222">
    <property type="entry name" value="RNase_H_like"/>
    <property type="match status" value="1"/>
</dbReference>
<dbReference type="Proteomes" id="UP000541444">
    <property type="component" value="Unassembled WGS sequence"/>
</dbReference>
<dbReference type="PANTHER" id="PTHR33116">
    <property type="entry name" value="REVERSE TRANSCRIPTASE ZINC-BINDING DOMAIN-CONTAINING PROTEIN-RELATED-RELATED"/>
    <property type="match status" value="1"/>
</dbReference>
<dbReference type="InterPro" id="IPR044730">
    <property type="entry name" value="RNase_H-like_dom_plant"/>
</dbReference>
<dbReference type="InterPro" id="IPR036397">
    <property type="entry name" value="RNaseH_sf"/>
</dbReference>
<name>A0A7J7MGE9_9MAGN</name>
<dbReference type="InterPro" id="IPR026960">
    <property type="entry name" value="RVT-Znf"/>
</dbReference>
<dbReference type="InterPro" id="IPR027413">
    <property type="entry name" value="GROEL-like_equatorial_sf"/>
</dbReference>
<evidence type="ECO:0000259" key="2">
    <source>
        <dbReference type="Pfam" id="PF13966"/>
    </source>
</evidence>
<proteinExistence type="predicted"/>
<dbReference type="GO" id="GO:0003676">
    <property type="term" value="F:nucleic acid binding"/>
    <property type="evidence" value="ECO:0007669"/>
    <property type="project" value="InterPro"/>
</dbReference>
<dbReference type="Pfam" id="PF13456">
    <property type="entry name" value="RVT_3"/>
    <property type="match status" value="1"/>
</dbReference>
<dbReference type="Gene3D" id="3.30.420.10">
    <property type="entry name" value="Ribonuclease H-like superfamily/Ribonuclease H"/>
    <property type="match status" value="1"/>
</dbReference>
<dbReference type="OrthoDB" id="1937542at2759"/>
<evidence type="ECO:0000259" key="1">
    <source>
        <dbReference type="Pfam" id="PF13456"/>
    </source>
</evidence>
<organism evidence="3 4">
    <name type="scientific">Kingdonia uniflora</name>
    <dbReference type="NCBI Taxonomy" id="39325"/>
    <lineage>
        <taxon>Eukaryota</taxon>
        <taxon>Viridiplantae</taxon>
        <taxon>Streptophyta</taxon>
        <taxon>Embryophyta</taxon>
        <taxon>Tracheophyta</taxon>
        <taxon>Spermatophyta</taxon>
        <taxon>Magnoliopsida</taxon>
        <taxon>Ranunculales</taxon>
        <taxon>Circaeasteraceae</taxon>
        <taxon>Kingdonia</taxon>
    </lineage>
</organism>
<feature type="domain" description="RNase H type-1" evidence="1">
    <location>
        <begin position="315"/>
        <end position="433"/>
    </location>
</feature>
<sequence>FIEVAERSPHDAIMIIRRALKNSTVVMEISWYLRQHARTIAGKSQLFINALAKALEEGSGVSIFRKESTVEDGKGTAYWYDGDSTIGHRLFKEITKVEFMKMKGKGLLTQPTNSYQCIIVTEVESFKQIDCVPKHSFITWLAMKNRLKTRSFLVKIGKLKVSYCSFCDSEEENRDHLYFNCPFTKLIWSKVISSLGYSRTITGWDEETQWIIRKAIVDPSRGKILKIAFSDIVYHVWLERNARQFKNESTTGDIIYRKIFIEASYKCRIYNHKFLFSRTSHNFIKDWGLNSIIKQPRSIKWVSWKQDFDQDIILNVDGCITPDRRSFGGIFRLPNGLPILAFNIKFTEEGDIGVIEIKALCKVLRIAENLGFPSLCSITDSTYTTKVLKKECSPPWKCFADLRDASIIMDNMENSNIMAKVREGNKVAEYIASSMDIMEDYVFFPCTFSQPLINLCTADTNCKLYPRL</sequence>
<evidence type="ECO:0000313" key="4">
    <source>
        <dbReference type="Proteomes" id="UP000541444"/>
    </source>
</evidence>